<keyword evidence="16 24" id="KW-0443">Lipid metabolism</keyword>
<reference evidence="25 26" key="1">
    <citation type="submission" date="2019-07" db="EMBL/GenBank/DDBJ databases">
        <title>Genomic Encyclopedia of Type Strains, Phase I: the one thousand microbial genomes (KMG-I) project.</title>
        <authorList>
            <person name="Kyrpides N."/>
        </authorList>
    </citation>
    <scope>NUCLEOTIDE SEQUENCE [LARGE SCALE GENOMIC DNA]</scope>
    <source>
        <strain evidence="25 26">DSM 375</strain>
    </source>
</reference>
<proteinExistence type="inferred from homology"/>
<dbReference type="PANTHER" id="PTHR34299">
    <property type="entry name" value="DIACYLGLYCEROL KINASE"/>
    <property type="match status" value="1"/>
</dbReference>
<feature type="binding site" evidence="21">
    <location>
        <position position="112"/>
    </location>
    <ligand>
        <name>substrate</name>
    </ligand>
</feature>
<keyword evidence="10 23" id="KW-0479">Metal-binding</keyword>
<dbReference type="EMBL" id="VLKG01000001">
    <property type="protein sequence ID" value="TWH77461.1"/>
    <property type="molecule type" value="Genomic_DNA"/>
</dbReference>
<name>A0A562J2F0_9GAMM</name>
<evidence type="ECO:0000313" key="25">
    <source>
        <dbReference type="EMBL" id="TWH77461.1"/>
    </source>
</evidence>
<evidence type="ECO:0000256" key="8">
    <source>
        <dbReference type="ARBA" id="ARBA00022679"/>
    </source>
</evidence>
<evidence type="ECO:0000256" key="5">
    <source>
        <dbReference type="ARBA" id="ARBA00022475"/>
    </source>
</evidence>
<feature type="transmembrane region" description="Helical" evidence="24">
    <location>
        <begin position="70"/>
        <end position="89"/>
    </location>
</feature>
<dbReference type="InterPro" id="IPR033718">
    <property type="entry name" value="DAGK_prok"/>
</dbReference>
<feature type="active site" description="Proton acceptor" evidence="20">
    <location>
        <position position="83"/>
    </location>
</feature>
<dbReference type="Pfam" id="PF01219">
    <property type="entry name" value="DAGK_prokar"/>
    <property type="match status" value="1"/>
</dbReference>
<keyword evidence="17 24" id="KW-0472">Membrane</keyword>
<evidence type="ECO:0000256" key="11">
    <source>
        <dbReference type="ARBA" id="ARBA00022741"/>
    </source>
</evidence>
<keyword evidence="14 23" id="KW-0460">Magnesium</keyword>
<evidence type="ECO:0000256" key="13">
    <source>
        <dbReference type="ARBA" id="ARBA00022840"/>
    </source>
</evidence>
<keyword evidence="15 24" id="KW-1133">Transmembrane helix</keyword>
<comment type="cofactor">
    <cofactor evidence="23">
        <name>Mg(2+)</name>
        <dbReference type="ChEBI" id="CHEBI:18420"/>
    </cofactor>
    <text evidence="23">Mn(2+), Zn(2+), Cd(2+) and Co(2+) support activity to lesser extents.</text>
</comment>
<evidence type="ECO:0000256" key="12">
    <source>
        <dbReference type="ARBA" id="ARBA00022777"/>
    </source>
</evidence>
<evidence type="ECO:0000256" key="1">
    <source>
        <dbReference type="ARBA" id="ARBA00004429"/>
    </source>
</evidence>
<feature type="transmembrane region" description="Helical" evidence="24">
    <location>
        <begin position="48"/>
        <end position="64"/>
    </location>
</feature>
<keyword evidence="26" id="KW-1185">Reference proteome</keyword>
<feature type="binding site" evidence="21">
    <location>
        <begin position="61"/>
        <end position="64"/>
    </location>
    <ligand>
        <name>substrate</name>
    </ligand>
</feature>
<evidence type="ECO:0000256" key="21">
    <source>
        <dbReference type="PIRSR" id="PIRSR600829-2"/>
    </source>
</evidence>
<dbReference type="AlphaFoldDB" id="A0A562J2F0"/>
<evidence type="ECO:0000256" key="9">
    <source>
        <dbReference type="ARBA" id="ARBA00022692"/>
    </source>
</evidence>
<feature type="binding site" evidence="21">
    <location>
        <position position="83"/>
    </location>
    <ligand>
        <name>substrate</name>
    </ligand>
</feature>
<comment type="similarity">
    <text evidence="2 24">Belongs to the bacterial diacylglycerol kinase family.</text>
</comment>
<keyword evidence="6" id="KW-0444">Lipid biosynthesis</keyword>
<keyword evidence="5" id="KW-1003">Cell membrane</keyword>
<dbReference type="PROSITE" id="PS01069">
    <property type="entry name" value="DAGK_PROKAR"/>
    <property type="match status" value="1"/>
</dbReference>
<feature type="binding site" evidence="22">
    <location>
        <begin position="108"/>
        <end position="109"/>
    </location>
    <ligand>
        <name>ATP</name>
        <dbReference type="ChEBI" id="CHEBI:30616"/>
    </ligand>
</feature>
<evidence type="ECO:0000256" key="3">
    <source>
        <dbReference type="ARBA" id="ARBA00012133"/>
    </source>
</evidence>
<dbReference type="GO" id="GO:0005886">
    <property type="term" value="C:plasma membrane"/>
    <property type="evidence" value="ECO:0007669"/>
    <property type="project" value="UniProtKB-SubCell"/>
</dbReference>
<comment type="catalytic activity">
    <reaction evidence="24">
        <text>a 1,2-diacyl-sn-glycerol + ATP = a 1,2-diacyl-sn-glycero-3-phosphate + ADP + H(+)</text>
        <dbReference type="Rhea" id="RHEA:10272"/>
        <dbReference type="ChEBI" id="CHEBI:15378"/>
        <dbReference type="ChEBI" id="CHEBI:17815"/>
        <dbReference type="ChEBI" id="CHEBI:30616"/>
        <dbReference type="ChEBI" id="CHEBI:58608"/>
        <dbReference type="ChEBI" id="CHEBI:456216"/>
        <dbReference type="EC" id="2.7.1.107"/>
    </reaction>
</comment>
<feature type="transmembrane region" description="Helical" evidence="24">
    <location>
        <begin position="110"/>
        <end position="129"/>
    </location>
</feature>
<feature type="binding site" evidence="21">
    <location>
        <position position="69"/>
    </location>
    <ligand>
        <name>substrate</name>
    </ligand>
</feature>
<dbReference type="InterPro" id="IPR000829">
    <property type="entry name" value="DAGK"/>
</dbReference>
<evidence type="ECO:0000256" key="20">
    <source>
        <dbReference type="PIRSR" id="PIRSR600829-1"/>
    </source>
</evidence>
<feature type="binding site" evidence="23">
    <location>
        <position position="90"/>
    </location>
    <ligand>
        <name>a divalent metal cation</name>
        <dbReference type="ChEBI" id="CHEBI:60240"/>
    </ligand>
</feature>
<gene>
    <name evidence="25" type="ORF">LX59_00378</name>
</gene>
<keyword evidence="18" id="KW-0594">Phospholipid biosynthesis</keyword>
<dbReference type="OrthoDB" id="9796011at2"/>
<dbReference type="Gene3D" id="1.10.287.3610">
    <property type="match status" value="1"/>
</dbReference>
<keyword evidence="19 24" id="KW-1208">Phospholipid metabolism</keyword>
<comment type="subcellular location">
    <subcellularLocation>
        <location evidence="1 24">Cell inner membrane</location>
        <topology evidence="1 24">Multi-pass membrane protein</topology>
    </subcellularLocation>
</comment>
<dbReference type="CDD" id="cd14264">
    <property type="entry name" value="DAGK_IM"/>
    <property type="match status" value="1"/>
</dbReference>
<protein>
    <recommendedName>
        <fullName evidence="4 24">Diacylglycerol kinase</fullName>
        <ecNumber evidence="3 24">2.7.1.107</ecNumber>
    </recommendedName>
</protein>
<comment type="caution">
    <text evidence="25">The sequence shown here is derived from an EMBL/GenBank/DDBJ whole genome shotgun (WGS) entry which is preliminary data.</text>
</comment>
<dbReference type="GO" id="GO:0006654">
    <property type="term" value="P:phosphatidic acid biosynthetic process"/>
    <property type="evidence" value="ECO:0007669"/>
    <property type="project" value="InterPro"/>
</dbReference>
<evidence type="ECO:0000313" key="26">
    <source>
        <dbReference type="Proteomes" id="UP000319627"/>
    </source>
</evidence>
<evidence type="ECO:0000256" key="10">
    <source>
        <dbReference type="ARBA" id="ARBA00022723"/>
    </source>
</evidence>
<feature type="binding site" evidence="22">
    <location>
        <begin position="99"/>
        <end position="101"/>
    </location>
    <ligand>
        <name>ATP</name>
        <dbReference type="ChEBI" id="CHEBI:30616"/>
    </ligand>
</feature>
<feature type="binding site" evidence="22">
    <location>
        <position position="42"/>
    </location>
    <ligand>
        <name>ATP</name>
        <dbReference type="ChEBI" id="CHEBI:30616"/>
    </ligand>
</feature>
<sequence length="131" mass="13978">MSSVPSDPIPDAQALKGRSGVARIIKAAGYSLAGFQAAFRGEAAFRQLVLLNLLLLPIAFWVEVSRGERALLVAVLLLSLIVELLNSAIEATVDRISLELHPLSKQAKDMGSAAQFVSLTAITLVWGIILL</sequence>
<dbReference type="Proteomes" id="UP000319627">
    <property type="component" value="Unassembled WGS sequence"/>
</dbReference>
<dbReference type="InterPro" id="IPR036945">
    <property type="entry name" value="DAGK_sf"/>
</dbReference>
<dbReference type="EC" id="2.7.1.107" evidence="3 24"/>
<evidence type="ECO:0000256" key="18">
    <source>
        <dbReference type="ARBA" id="ARBA00023209"/>
    </source>
</evidence>
<evidence type="ECO:0000256" key="23">
    <source>
        <dbReference type="PIRSR" id="PIRSR600829-4"/>
    </source>
</evidence>
<feature type="binding site" evidence="22">
    <location>
        <position position="23"/>
    </location>
    <ligand>
        <name>ATP</name>
        <dbReference type="ChEBI" id="CHEBI:30616"/>
    </ligand>
</feature>
<accession>A0A562J2F0</accession>
<keyword evidence="8 24" id="KW-0808">Transferase</keyword>
<organism evidence="25 26">
    <name type="scientific">Azomonas agilis</name>
    <dbReference type="NCBI Taxonomy" id="116849"/>
    <lineage>
        <taxon>Bacteria</taxon>
        <taxon>Pseudomonadati</taxon>
        <taxon>Pseudomonadota</taxon>
        <taxon>Gammaproteobacteria</taxon>
        <taxon>Pseudomonadales</taxon>
        <taxon>Pseudomonadaceae</taxon>
        <taxon>Azomonas</taxon>
    </lineage>
</organism>
<evidence type="ECO:0000256" key="4">
    <source>
        <dbReference type="ARBA" id="ARBA00017575"/>
    </source>
</evidence>
<keyword evidence="7 24" id="KW-0997">Cell inner membrane</keyword>
<dbReference type="GO" id="GO:0005524">
    <property type="term" value="F:ATP binding"/>
    <property type="evidence" value="ECO:0007669"/>
    <property type="project" value="UniProtKB-KW"/>
</dbReference>
<dbReference type="GO" id="GO:0004143">
    <property type="term" value="F:ATP-dependent diacylglycerol kinase activity"/>
    <property type="evidence" value="ECO:0007669"/>
    <property type="project" value="UniProtKB-EC"/>
</dbReference>
<evidence type="ECO:0000256" key="14">
    <source>
        <dbReference type="ARBA" id="ARBA00022842"/>
    </source>
</evidence>
<dbReference type="PANTHER" id="PTHR34299:SF1">
    <property type="entry name" value="DIACYLGLYCEROL KINASE"/>
    <property type="match status" value="1"/>
</dbReference>
<evidence type="ECO:0000256" key="16">
    <source>
        <dbReference type="ARBA" id="ARBA00023098"/>
    </source>
</evidence>
<dbReference type="GO" id="GO:0046872">
    <property type="term" value="F:metal ion binding"/>
    <property type="evidence" value="ECO:0007669"/>
    <property type="project" value="UniProtKB-KW"/>
</dbReference>
<evidence type="ECO:0000256" key="24">
    <source>
        <dbReference type="RuleBase" id="RU363065"/>
    </source>
</evidence>
<comment type="function">
    <text evidence="24">Catalyzes the ATP-dependent phosphorylation of sn-l,2-diacylglycerol (DAG) to phosphatidic acid. Involved in the recycling of diacylglycerol produced as a by-product during membrane-derived oligosaccharide (MDO) biosynthesis.</text>
</comment>
<keyword evidence="13 22" id="KW-0067">ATP-binding</keyword>
<evidence type="ECO:0000256" key="2">
    <source>
        <dbReference type="ARBA" id="ARBA00005967"/>
    </source>
</evidence>
<feature type="binding site" evidence="22">
    <location>
        <position position="90"/>
    </location>
    <ligand>
        <name>ATP</name>
        <dbReference type="ChEBI" id="CHEBI:30616"/>
    </ligand>
</feature>
<evidence type="ECO:0000256" key="19">
    <source>
        <dbReference type="ARBA" id="ARBA00023264"/>
    </source>
</evidence>
<evidence type="ECO:0000256" key="22">
    <source>
        <dbReference type="PIRSR" id="PIRSR600829-3"/>
    </source>
</evidence>
<evidence type="ECO:0000256" key="15">
    <source>
        <dbReference type="ARBA" id="ARBA00022989"/>
    </source>
</evidence>
<feature type="binding site" evidence="23">
    <location>
        <position position="42"/>
    </location>
    <ligand>
        <name>a divalent metal cation</name>
        <dbReference type="ChEBI" id="CHEBI:60240"/>
    </ligand>
</feature>
<keyword evidence="9 24" id="KW-0812">Transmembrane</keyword>
<feature type="binding site" evidence="21">
    <location>
        <position position="23"/>
    </location>
    <ligand>
        <name>substrate</name>
    </ligand>
</feature>
<dbReference type="RefSeq" id="WP_144570126.1">
    <property type="nucleotide sequence ID" value="NZ_VLKG01000001.1"/>
</dbReference>
<feature type="binding site" evidence="22">
    <location>
        <position position="30"/>
    </location>
    <ligand>
        <name>ATP</name>
        <dbReference type="ChEBI" id="CHEBI:30616"/>
    </ligand>
</feature>
<keyword evidence="12 24" id="KW-0418">Kinase</keyword>
<keyword evidence="11 22" id="KW-0547">Nucleotide-binding</keyword>
<evidence type="ECO:0000256" key="17">
    <source>
        <dbReference type="ARBA" id="ARBA00023136"/>
    </source>
</evidence>
<evidence type="ECO:0000256" key="7">
    <source>
        <dbReference type="ARBA" id="ARBA00022519"/>
    </source>
</evidence>
<evidence type="ECO:0000256" key="6">
    <source>
        <dbReference type="ARBA" id="ARBA00022516"/>
    </source>
</evidence>